<dbReference type="GO" id="GO:0005829">
    <property type="term" value="C:cytosol"/>
    <property type="evidence" value="ECO:0007669"/>
    <property type="project" value="TreeGrafter"/>
</dbReference>
<dbReference type="NCBIfam" id="TIGR00573">
    <property type="entry name" value="dnaq"/>
    <property type="match status" value="1"/>
</dbReference>
<dbReference type="HOGENOM" id="CLU_933095_0_0_11"/>
<dbReference type="GO" id="GO:0003677">
    <property type="term" value="F:DNA binding"/>
    <property type="evidence" value="ECO:0007669"/>
    <property type="project" value="InterPro"/>
</dbReference>
<name>C7R5J9_JONDD</name>
<proteinExistence type="predicted"/>
<dbReference type="AlphaFoldDB" id="C7R5J9"/>
<dbReference type="PANTHER" id="PTHR30231">
    <property type="entry name" value="DNA POLYMERASE III SUBUNIT EPSILON"/>
    <property type="match status" value="1"/>
</dbReference>
<reference evidence="5 6" key="1">
    <citation type="journal article" date="2009" name="Stand. Genomic Sci.">
        <title>Complete genome sequence of Jonesia denitrificans type strain (Prevot 55134).</title>
        <authorList>
            <person name="Pukall R."/>
            <person name="Gehrich-Schroter G."/>
            <person name="Lapidus A."/>
            <person name="Nolan M."/>
            <person name="Glavina Del Rio T."/>
            <person name="Lucas S."/>
            <person name="Chen F."/>
            <person name="Tice H."/>
            <person name="Pitluck S."/>
            <person name="Cheng J.F."/>
            <person name="Copeland A."/>
            <person name="Saunders E."/>
            <person name="Brettin T."/>
            <person name="Detter J.C."/>
            <person name="Bruce D."/>
            <person name="Goodwin L."/>
            <person name="Pati A."/>
            <person name="Ivanova N."/>
            <person name="Mavromatis K."/>
            <person name="Ovchinnikova G."/>
            <person name="Chen A."/>
            <person name="Palaniappan K."/>
            <person name="Land M."/>
            <person name="Hauser L."/>
            <person name="Chang Y.J."/>
            <person name="Jeffries C.D."/>
            <person name="Chain P."/>
            <person name="Goker M."/>
            <person name="Bristow J."/>
            <person name="Eisen J.A."/>
            <person name="Markowitz V."/>
            <person name="Hugenholtz P."/>
            <person name="Kyrpides N.C."/>
            <person name="Klenk H.P."/>
            <person name="Han C."/>
        </authorList>
    </citation>
    <scope>NUCLEOTIDE SEQUENCE [LARGE SCALE GENOMIC DNA]</scope>
    <source>
        <strain evidence="6">ATCC 14870 / DSM 20603 / BCRC 15368 / CIP 55.134 / JCM 11481 / NBRC 15587 / NCTC 10816 / Prevot 55134</strain>
    </source>
</reference>
<evidence type="ECO:0000256" key="3">
    <source>
        <dbReference type="ARBA" id="ARBA00022839"/>
    </source>
</evidence>
<dbReference type="EMBL" id="CP001706">
    <property type="protein sequence ID" value="ACV09272.1"/>
    <property type="molecule type" value="Genomic_DNA"/>
</dbReference>
<keyword evidence="6" id="KW-1185">Reference proteome</keyword>
<protein>
    <submittedName>
        <fullName evidence="5">DNA polymerase III, epsilon subunit</fullName>
    </submittedName>
</protein>
<dbReference type="Gene3D" id="3.30.420.10">
    <property type="entry name" value="Ribonuclease H-like superfamily/Ribonuclease H"/>
    <property type="match status" value="1"/>
</dbReference>
<dbReference type="SMART" id="SM00479">
    <property type="entry name" value="EXOIII"/>
    <property type="match status" value="1"/>
</dbReference>
<dbReference type="GO" id="GO:0008408">
    <property type="term" value="F:3'-5' exonuclease activity"/>
    <property type="evidence" value="ECO:0007669"/>
    <property type="project" value="TreeGrafter"/>
</dbReference>
<dbReference type="InterPro" id="IPR036397">
    <property type="entry name" value="RNaseH_sf"/>
</dbReference>
<keyword evidence="1" id="KW-0540">Nuclease</keyword>
<dbReference type="Pfam" id="PF00929">
    <property type="entry name" value="RNase_T"/>
    <property type="match status" value="1"/>
</dbReference>
<evidence type="ECO:0000313" key="5">
    <source>
        <dbReference type="EMBL" id="ACV09272.1"/>
    </source>
</evidence>
<dbReference type="InterPro" id="IPR013520">
    <property type="entry name" value="Ribonucl_H"/>
</dbReference>
<dbReference type="FunFam" id="3.30.420.10:FF:000045">
    <property type="entry name" value="3'-5' exonuclease DinG"/>
    <property type="match status" value="1"/>
</dbReference>
<dbReference type="PANTHER" id="PTHR30231:SF4">
    <property type="entry name" value="PROTEIN NEN2"/>
    <property type="match status" value="1"/>
</dbReference>
<evidence type="ECO:0000256" key="1">
    <source>
        <dbReference type="ARBA" id="ARBA00022722"/>
    </source>
</evidence>
<keyword evidence="2" id="KW-0378">Hydrolase</keyword>
<keyword evidence="3" id="KW-0269">Exonuclease</keyword>
<sequence>MTGYAVIDVETTGLSSRNDRVIELAVVHTDTHGTITGHWETLINPQRNLTAQHIHHIHASHIQHAPLFADIATDLLTLLDGRVPVAHNAPFDARFLAAELHRTGKTLHQQHDFLCTMNLSRRYLPGVGKPLADCLAATNITNTGAHTALADATATAQLLAHYIHNSPPTDWEPHLTKATTNRHHHTPPPLTARWHPRANATPDNTATIILNALDPDAFDLTTPTDHTTYLTALTRTITTALTQGHLTDNDTYALAELGNTMGMSRDTASELHERLYHELVQQMPEQSRAIAHLLAVGD</sequence>
<dbReference type="KEGG" id="jde:Jden_1624"/>
<evidence type="ECO:0000256" key="2">
    <source>
        <dbReference type="ARBA" id="ARBA00022801"/>
    </source>
</evidence>
<dbReference type="RefSeq" id="WP_015771900.1">
    <property type="nucleotide sequence ID" value="NC_013174.1"/>
</dbReference>
<feature type="domain" description="Exonuclease" evidence="4">
    <location>
        <begin position="3"/>
        <end position="168"/>
    </location>
</feature>
<dbReference type="CDD" id="cd06127">
    <property type="entry name" value="DEDDh"/>
    <property type="match status" value="1"/>
</dbReference>
<dbReference type="Proteomes" id="UP000000628">
    <property type="component" value="Chromosome"/>
</dbReference>
<evidence type="ECO:0000259" key="4">
    <source>
        <dbReference type="SMART" id="SM00479"/>
    </source>
</evidence>
<organism evidence="5 6">
    <name type="scientific">Jonesia denitrificans (strain ATCC 14870 / DSM 20603 / BCRC 15368 / CIP 55.134 / JCM 11481 / NBRC 15587 / NCTC 10816 / Prevot 55134)</name>
    <name type="common">Listeria denitrificans</name>
    <dbReference type="NCBI Taxonomy" id="471856"/>
    <lineage>
        <taxon>Bacteria</taxon>
        <taxon>Bacillati</taxon>
        <taxon>Actinomycetota</taxon>
        <taxon>Actinomycetes</taxon>
        <taxon>Micrococcales</taxon>
        <taxon>Jonesiaceae</taxon>
        <taxon>Jonesia</taxon>
    </lineage>
</organism>
<dbReference type="InterPro" id="IPR006054">
    <property type="entry name" value="DnaQ"/>
</dbReference>
<accession>C7R5J9</accession>
<dbReference type="InterPro" id="IPR012337">
    <property type="entry name" value="RNaseH-like_sf"/>
</dbReference>
<dbReference type="eggNOG" id="COG0847">
    <property type="taxonomic scope" value="Bacteria"/>
</dbReference>
<gene>
    <name evidence="5" type="ordered locus">Jden_1624</name>
</gene>
<dbReference type="SUPFAM" id="SSF53098">
    <property type="entry name" value="Ribonuclease H-like"/>
    <property type="match status" value="1"/>
</dbReference>
<evidence type="ECO:0000313" key="6">
    <source>
        <dbReference type="Proteomes" id="UP000000628"/>
    </source>
</evidence>
<dbReference type="GO" id="GO:0003887">
    <property type="term" value="F:DNA-directed DNA polymerase activity"/>
    <property type="evidence" value="ECO:0007669"/>
    <property type="project" value="InterPro"/>
</dbReference>
<dbReference type="GO" id="GO:0006260">
    <property type="term" value="P:DNA replication"/>
    <property type="evidence" value="ECO:0007669"/>
    <property type="project" value="InterPro"/>
</dbReference>
<dbReference type="STRING" id="471856.Jden_1624"/>